<evidence type="ECO:0000313" key="14">
    <source>
        <dbReference type="Proteomes" id="UP000878956"/>
    </source>
</evidence>
<evidence type="ECO:0000256" key="1">
    <source>
        <dbReference type="ARBA" id="ARBA00022679"/>
    </source>
</evidence>
<dbReference type="InterPro" id="IPR040511">
    <property type="entry name" value="AGS_C"/>
</dbReference>
<evidence type="ECO:0000256" key="7">
    <source>
        <dbReference type="ARBA" id="ARBA00023080"/>
    </source>
</evidence>
<keyword evidence="8" id="KW-0051">Antiviral defense</keyword>
<evidence type="ECO:0000313" key="13">
    <source>
        <dbReference type="EMBL" id="HBH1544616.1"/>
    </source>
</evidence>
<feature type="domain" description="Adenylyl/Guanylyl and SMODS C-terminal sensor" evidence="11">
    <location>
        <begin position="325"/>
        <end position="453"/>
    </location>
</feature>
<evidence type="ECO:0000259" key="12">
    <source>
        <dbReference type="Pfam" id="PF21654"/>
    </source>
</evidence>
<evidence type="ECO:0000256" key="4">
    <source>
        <dbReference type="ARBA" id="ARBA00022741"/>
    </source>
</evidence>
<dbReference type="Proteomes" id="UP000878956">
    <property type="component" value="Unassembled WGS sequence"/>
</dbReference>
<reference evidence="13" key="2">
    <citation type="submission" date="2021-06" db="EMBL/GenBank/DDBJ databases">
        <authorList>
            <consortium name="NCBI Pathogen Detection Project"/>
        </authorList>
    </citation>
    <scope>NUCLEOTIDE SEQUENCE</scope>
    <source>
        <strain evidence="13">HN1000</strain>
    </source>
</reference>
<keyword evidence="3" id="KW-0479">Metal-binding</keyword>
<feature type="domain" description="Cyclic GMP-AMP synthase DncV-like nucleotidyltransferase" evidence="12">
    <location>
        <begin position="58"/>
        <end position="138"/>
    </location>
</feature>
<accession>A0AAN5VQC3</accession>
<dbReference type="GO" id="GO:0051607">
    <property type="term" value="P:defense response to virus"/>
    <property type="evidence" value="ECO:0007669"/>
    <property type="project" value="UniProtKB-KW"/>
</dbReference>
<protein>
    <recommendedName>
        <fullName evidence="9">Cyclic GMP-AMP synthase</fullName>
    </recommendedName>
</protein>
<name>A0AAN5VQC3_CLODI</name>
<evidence type="ECO:0000259" key="11">
    <source>
        <dbReference type="Pfam" id="PF18134"/>
    </source>
</evidence>
<keyword evidence="6" id="KW-0460">Magnesium</keyword>
<keyword evidence="7" id="KW-0546">Nucleotide metabolism</keyword>
<dbReference type="Pfam" id="PF21654">
    <property type="entry name" value="DncV-like_NTFase"/>
    <property type="match status" value="1"/>
</dbReference>
<evidence type="ECO:0000256" key="3">
    <source>
        <dbReference type="ARBA" id="ARBA00022723"/>
    </source>
</evidence>
<dbReference type="GO" id="GO:0016779">
    <property type="term" value="F:nucleotidyltransferase activity"/>
    <property type="evidence" value="ECO:0007669"/>
    <property type="project" value="UniProtKB-KW"/>
</dbReference>
<sequence length="453" mass="53582">MFDLSIELKKFYYNEVVLSSEETKNLREKKKLNIKRLREGLSDYNADYNTNYAIAETLEQGSVAMSTVTQNEKNDYDIDVAIIFDKSNLNGLGPIAVKNVVADALKRKCTNFKTQPESKTNCVRIIYSDNYHIDFAIYRRIRNDDGSYNYEHAGSEWRPRDPRAINKWFRDEIKEHTEDLRKVVRLLKMFSKSRELWKMPGGLIQSVLSEEKIQNYKRMDELFFYTIREISVRLKKSIEVYNPTDDTQSLLLKQSDYKKMSNLCNRLENKLSALDILFDNECTKKDAVQAWYEIFNHDYWTYKEDENNMKFESFNKSFDTFEYDDTEEYIRNIVPVSNKYKITLDCRVIDKNGTIKKLSTIYNNGKSIPLNRKLLFYLDENRVPKPYDIYWKVKNEGVEAIERNCIRGQIFKNADPCFETIEERSDFVGNHYVECYIIKNGVCVAKDRIDVNI</sequence>
<dbReference type="RefSeq" id="WP_009899072.1">
    <property type="nucleotide sequence ID" value="NZ_FUQT01000003.1"/>
</dbReference>
<evidence type="ECO:0000256" key="10">
    <source>
        <dbReference type="ARBA" id="ARBA00048304"/>
    </source>
</evidence>
<dbReference type="EMBL" id="DAEPXK010000112">
    <property type="protein sequence ID" value="HBH1544616.1"/>
    <property type="molecule type" value="Genomic_DNA"/>
</dbReference>
<evidence type="ECO:0000256" key="2">
    <source>
        <dbReference type="ARBA" id="ARBA00022695"/>
    </source>
</evidence>
<dbReference type="GO" id="GO:0046872">
    <property type="term" value="F:metal ion binding"/>
    <property type="evidence" value="ECO:0007669"/>
    <property type="project" value="UniProtKB-KW"/>
</dbReference>
<organism evidence="13 14">
    <name type="scientific">Clostridioides difficile</name>
    <name type="common">Peptoclostridium difficile</name>
    <dbReference type="NCBI Taxonomy" id="1496"/>
    <lineage>
        <taxon>Bacteria</taxon>
        <taxon>Bacillati</taxon>
        <taxon>Bacillota</taxon>
        <taxon>Clostridia</taxon>
        <taxon>Peptostreptococcales</taxon>
        <taxon>Peptostreptococcaceae</taxon>
        <taxon>Clostridioides</taxon>
    </lineage>
</organism>
<gene>
    <name evidence="13" type="ORF">KRM00_004174</name>
</gene>
<evidence type="ECO:0000256" key="9">
    <source>
        <dbReference type="ARBA" id="ARBA00044145"/>
    </source>
</evidence>
<dbReference type="AlphaFoldDB" id="A0AAN5VQC3"/>
<reference evidence="13" key="1">
    <citation type="journal article" date="2018" name="Genome Biol.">
        <title>SKESA: strategic k-mer extension for scrupulous assemblies.</title>
        <authorList>
            <person name="Souvorov A."/>
            <person name="Agarwala R."/>
            <person name="Lipman D.J."/>
        </authorList>
    </citation>
    <scope>NUCLEOTIDE SEQUENCE</scope>
    <source>
        <strain evidence="13">HN1000</strain>
    </source>
</reference>
<keyword evidence="2" id="KW-0548">Nucleotidyltransferase</keyword>
<keyword evidence="5" id="KW-0067">ATP-binding</keyword>
<evidence type="ECO:0000256" key="5">
    <source>
        <dbReference type="ARBA" id="ARBA00022840"/>
    </source>
</evidence>
<dbReference type="Pfam" id="PF18134">
    <property type="entry name" value="AGS_C"/>
    <property type="match status" value="1"/>
</dbReference>
<evidence type="ECO:0000256" key="6">
    <source>
        <dbReference type="ARBA" id="ARBA00022842"/>
    </source>
</evidence>
<dbReference type="GO" id="GO:0005524">
    <property type="term" value="F:ATP binding"/>
    <property type="evidence" value="ECO:0007669"/>
    <property type="project" value="UniProtKB-KW"/>
</dbReference>
<dbReference type="InterPro" id="IPR048445">
    <property type="entry name" value="DncV-like_NTFase"/>
</dbReference>
<comment type="catalytic activity">
    <reaction evidence="10">
        <text>GTP + ATP = 3',3'-cGAMP + 2 diphosphate</text>
        <dbReference type="Rhea" id="RHEA:35647"/>
        <dbReference type="ChEBI" id="CHEBI:30616"/>
        <dbReference type="ChEBI" id="CHEBI:33019"/>
        <dbReference type="ChEBI" id="CHEBI:37565"/>
        <dbReference type="ChEBI" id="CHEBI:71501"/>
    </reaction>
    <physiologicalReaction direction="left-to-right" evidence="10">
        <dbReference type="Rhea" id="RHEA:35648"/>
    </physiologicalReaction>
</comment>
<dbReference type="GO" id="GO:0009117">
    <property type="term" value="P:nucleotide metabolic process"/>
    <property type="evidence" value="ECO:0007669"/>
    <property type="project" value="UniProtKB-KW"/>
</dbReference>
<comment type="caution">
    <text evidence="13">The sequence shown here is derived from an EMBL/GenBank/DDBJ whole genome shotgun (WGS) entry which is preliminary data.</text>
</comment>
<proteinExistence type="predicted"/>
<keyword evidence="1" id="KW-0808">Transferase</keyword>
<keyword evidence="4" id="KW-0547">Nucleotide-binding</keyword>
<evidence type="ECO:0000256" key="8">
    <source>
        <dbReference type="ARBA" id="ARBA00023118"/>
    </source>
</evidence>